<accession>A0ABQ1U396</accession>
<keyword evidence="2" id="KW-1185">Reference proteome</keyword>
<sequence>MGFTIDNRRFGLVLASDVNPRDGLGWQLWEYTNRKSVLLLEIFRHDDLKKISFETFEPMDIPYEALEIVLNDFNTTGGRNFIVDPEEDSEETT</sequence>
<proteinExistence type="predicted"/>
<protein>
    <submittedName>
        <fullName evidence="1">Uncharacterized protein</fullName>
    </submittedName>
</protein>
<dbReference type="Proteomes" id="UP000632273">
    <property type="component" value="Unassembled WGS sequence"/>
</dbReference>
<organism evidence="1 2">
    <name type="scientific">Hymenobacter cavernae</name>
    <dbReference type="NCBI Taxonomy" id="2044852"/>
    <lineage>
        <taxon>Bacteria</taxon>
        <taxon>Pseudomonadati</taxon>
        <taxon>Bacteroidota</taxon>
        <taxon>Cytophagia</taxon>
        <taxon>Cytophagales</taxon>
        <taxon>Hymenobacteraceae</taxon>
        <taxon>Hymenobacter</taxon>
    </lineage>
</organism>
<dbReference type="EMBL" id="BMHT01000003">
    <property type="protein sequence ID" value="GGF09614.1"/>
    <property type="molecule type" value="Genomic_DNA"/>
</dbReference>
<name>A0ABQ1U396_9BACT</name>
<evidence type="ECO:0000313" key="1">
    <source>
        <dbReference type="EMBL" id="GGF09614.1"/>
    </source>
</evidence>
<reference evidence="2" key="1">
    <citation type="journal article" date="2019" name="Int. J. Syst. Evol. Microbiol.">
        <title>The Global Catalogue of Microorganisms (GCM) 10K type strain sequencing project: providing services to taxonomists for standard genome sequencing and annotation.</title>
        <authorList>
            <consortium name="The Broad Institute Genomics Platform"/>
            <consortium name="The Broad Institute Genome Sequencing Center for Infectious Disease"/>
            <person name="Wu L."/>
            <person name="Ma J."/>
        </authorList>
    </citation>
    <scope>NUCLEOTIDE SEQUENCE [LARGE SCALE GENOMIC DNA]</scope>
    <source>
        <strain evidence="2">CGMCC 1.15197</strain>
    </source>
</reference>
<dbReference type="RefSeq" id="WP_188813834.1">
    <property type="nucleotide sequence ID" value="NZ_BMHT01000003.1"/>
</dbReference>
<comment type="caution">
    <text evidence="1">The sequence shown here is derived from an EMBL/GenBank/DDBJ whole genome shotgun (WGS) entry which is preliminary data.</text>
</comment>
<evidence type="ECO:0000313" key="2">
    <source>
        <dbReference type="Proteomes" id="UP000632273"/>
    </source>
</evidence>
<gene>
    <name evidence="1" type="ORF">GCM10011383_21020</name>
</gene>